<sequence length="694" mass="80253">MPTIKEGEVIEEFRTRDGYLDARIDDYPSYYDNDKKIHIGCAHNLKFSCMIGFEFTHFNFFRLLYVNVMSKKFHNFIMKDKMVYKGDNVIWNAYRNEEMARCYCLGEPFLREVRIKARRFDGMITIYNGDDEVTYQMVRLHLRFKHYTNEPCNKIPPLLKDPTLSKFCKWKNGLHAGTLACMRWNGEEKLKTMLSVCKSHDAIESERAVVETVLELESHQIVVLCISGETMKKSVGEQCFKEKRVYRKGSILRDLTCVRLVVKCRGRVLVRSGHSGLKCITLDNPPRCDVLEVILVIMNAAESVRDTIGFEYCLASSSGWTKSPVLWAEIGESSLIGPELVQETTDKVVLIKEKLKAARDRQKSYADNRRKPLEFEVGDRVMLKVSPWKGVIRFGKKGKLAPRYVGPFEILERIGPVAYRLRLPEELSGVHDTFHVSNLKKCLADASLHVPLDEIKVDKTLRFVEEPVEIMDREVKSLKRSRILLVKVHWNSKRGPEFTWEREDHMKSKYPQLFVDRAVESARIDWLSKRKFVIVCHEKVVEIPLEGSRKLRVQGERTLGAAKPLMNAKVDEPKVGDISVVRDFVDVFPEDFSGLRPQRQVEFRIDLVHGATSIAKSPYRLAPLEIQELSEQLRELQDKGEVVTYLRFIANFSKIVKPITSLTERNQKYEWGAERKEAFQTLKNDLCDASINQM</sequence>
<evidence type="ECO:0000313" key="3">
    <source>
        <dbReference type="Proteomes" id="UP001151760"/>
    </source>
</evidence>
<dbReference type="PANTHER" id="PTHR46148">
    <property type="entry name" value="CHROMO DOMAIN-CONTAINING PROTEIN"/>
    <property type="match status" value="1"/>
</dbReference>
<reference evidence="2" key="2">
    <citation type="submission" date="2022-01" db="EMBL/GenBank/DDBJ databases">
        <authorList>
            <person name="Yamashiro T."/>
            <person name="Shiraishi A."/>
            <person name="Satake H."/>
            <person name="Nakayama K."/>
        </authorList>
    </citation>
    <scope>NUCLEOTIDE SEQUENCE</scope>
</reference>
<accession>A0ABQ5I2A6</accession>
<dbReference type="Proteomes" id="UP001151760">
    <property type="component" value="Unassembled WGS sequence"/>
</dbReference>
<dbReference type="InterPro" id="IPR043502">
    <property type="entry name" value="DNA/RNA_pol_sf"/>
</dbReference>
<dbReference type="InterPro" id="IPR056924">
    <property type="entry name" value="SH3_Tf2-1"/>
</dbReference>
<dbReference type="PANTHER" id="PTHR46148:SF59">
    <property type="entry name" value="NUCLEOTIDYLTRANSFERASE, RIBONUCLEASE H"/>
    <property type="match status" value="1"/>
</dbReference>
<evidence type="ECO:0000259" key="1">
    <source>
        <dbReference type="Pfam" id="PF24626"/>
    </source>
</evidence>
<dbReference type="InterPro" id="IPR043128">
    <property type="entry name" value="Rev_trsase/Diguanyl_cyclase"/>
</dbReference>
<dbReference type="Gene3D" id="3.30.70.270">
    <property type="match status" value="1"/>
</dbReference>
<comment type="caution">
    <text evidence="2">The sequence shown here is derived from an EMBL/GenBank/DDBJ whole genome shotgun (WGS) entry which is preliminary data.</text>
</comment>
<protein>
    <recommendedName>
        <fullName evidence="1">Tf2-1-like SH3-like domain-containing protein</fullName>
    </recommendedName>
</protein>
<gene>
    <name evidence="2" type="ORF">Tco_1082654</name>
</gene>
<feature type="domain" description="Tf2-1-like SH3-like" evidence="1">
    <location>
        <begin position="378"/>
        <end position="442"/>
    </location>
</feature>
<name>A0ABQ5I2A6_9ASTR</name>
<reference evidence="2" key="1">
    <citation type="journal article" date="2022" name="Int. J. Mol. Sci.">
        <title>Draft Genome of Tanacetum Coccineum: Genomic Comparison of Closely Related Tanacetum-Family Plants.</title>
        <authorList>
            <person name="Yamashiro T."/>
            <person name="Shiraishi A."/>
            <person name="Nakayama K."/>
            <person name="Satake H."/>
        </authorList>
    </citation>
    <scope>NUCLEOTIDE SEQUENCE</scope>
</reference>
<evidence type="ECO:0000313" key="2">
    <source>
        <dbReference type="EMBL" id="GJT93809.1"/>
    </source>
</evidence>
<keyword evidence="3" id="KW-1185">Reference proteome</keyword>
<proteinExistence type="predicted"/>
<dbReference type="Pfam" id="PF24626">
    <property type="entry name" value="SH3_Tf2-1"/>
    <property type="match status" value="1"/>
</dbReference>
<dbReference type="SUPFAM" id="SSF56672">
    <property type="entry name" value="DNA/RNA polymerases"/>
    <property type="match status" value="2"/>
</dbReference>
<dbReference type="EMBL" id="BQNB010020238">
    <property type="protein sequence ID" value="GJT93809.1"/>
    <property type="molecule type" value="Genomic_DNA"/>
</dbReference>
<organism evidence="2 3">
    <name type="scientific">Tanacetum coccineum</name>
    <dbReference type="NCBI Taxonomy" id="301880"/>
    <lineage>
        <taxon>Eukaryota</taxon>
        <taxon>Viridiplantae</taxon>
        <taxon>Streptophyta</taxon>
        <taxon>Embryophyta</taxon>
        <taxon>Tracheophyta</taxon>
        <taxon>Spermatophyta</taxon>
        <taxon>Magnoliopsida</taxon>
        <taxon>eudicotyledons</taxon>
        <taxon>Gunneridae</taxon>
        <taxon>Pentapetalae</taxon>
        <taxon>asterids</taxon>
        <taxon>campanulids</taxon>
        <taxon>Asterales</taxon>
        <taxon>Asteraceae</taxon>
        <taxon>Asteroideae</taxon>
        <taxon>Anthemideae</taxon>
        <taxon>Anthemidinae</taxon>
        <taxon>Tanacetum</taxon>
    </lineage>
</organism>